<dbReference type="InterPro" id="IPR000771">
    <property type="entry name" value="FBA_II"/>
</dbReference>
<dbReference type="SUPFAM" id="SSF51569">
    <property type="entry name" value="Aldolase"/>
    <property type="match status" value="1"/>
</dbReference>
<dbReference type="CDD" id="cd00947">
    <property type="entry name" value="TBP_aldolase_IIB"/>
    <property type="match status" value="1"/>
</dbReference>
<dbReference type="PANTHER" id="PTHR30304:SF0">
    <property type="entry name" value="D-TAGATOSE-1,6-BISPHOSPHATE ALDOLASE SUBUNIT GATY-RELATED"/>
    <property type="match status" value="1"/>
</dbReference>
<organism evidence="4 5">
    <name type="scientific">Clostridium uliginosum</name>
    <dbReference type="NCBI Taxonomy" id="119641"/>
    <lineage>
        <taxon>Bacteria</taxon>
        <taxon>Bacillati</taxon>
        <taxon>Bacillota</taxon>
        <taxon>Clostridia</taxon>
        <taxon>Eubacteriales</taxon>
        <taxon>Clostridiaceae</taxon>
        <taxon>Clostridium</taxon>
    </lineage>
</organism>
<feature type="binding site" evidence="2">
    <location>
        <position position="179"/>
    </location>
    <ligand>
        <name>dihydroxyacetone phosphate</name>
        <dbReference type="ChEBI" id="CHEBI:57642"/>
    </ligand>
</feature>
<dbReference type="EMBL" id="FOMG01000013">
    <property type="protein sequence ID" value="SFC91271.1"/>
    <property type="molecule type" value="Genomic_DNA"/>
</dbReference>
<feature type="binding site" evidence="2">
    <location>
        <begin position="228"/>
        <end position="231"/>
    </location>
    <ligand>
        <name>dihydroxyacetone phosphate</name>
        <dbReference type="ChEBI" id="CHEBI:57642"/>
    </ligand>
</feature>
<evidence type="ECO:0000256" key="2">
    <source>
        <dbReference type="PIRSR" id="PIRSR001359-2"/>
    </source>
</evidence>
<feature type="binding site" evidence="2">
    <location>
        <begin position="207"/>
        <end position="209"/>
    </location>
    <ligand>
        <name>dihydroxyacetone phosphate</name>
        <dbReference type="ChEBI" id="CHEBI:57642"/>
    </ligand>
</feature>
<dbReference type="GO" id="GO:0008270">
    <property type="term" value="F:zinc ion binding"/>
    <property type="evidence" value="ECO:0007669"/>
    <property type="project" value="InterPro"/>
</dbReference>
<dbReference type="NCBIfam" id="NF005288">
    <property type="entry name" value="PRK06806.1"/>
    <property type="match status" value="1"/>
</dbReference>
<evidence type="ECO:0000313" key="4">
    <source>
        <dbReference type="EMBL" id="SFC91271.1"/>
    </source>
</evidence>
<feature type="binding site" evidence="3">
    <location>
        <position position="104"/>
    </location>
    <ligand>
        <name>Zn(2+)</name>
        <dbReference type="ChEBI" id="CHEBI:29105"/>
        <label>2</label>
    </ligand>
</feature>
<dbReference type="NCBIfam" id="TIGR00167">
    <property type="entry name" value="cbbA"/>
    <property type="match status" value="1"/>
</dbReference>
<dbReference type="PIRSF" id="PIRSF001359">
    <property type="entry name" value="F_bP_aldolase_II"/>
    <property type="match status" value="1"/>
</dbReference>
<dbReference type="OrthoDB" id="9803995at2"/>
<comment type="cofactor">
    <cofactor evidence="3">
        <name>Zn(2+)</name>
        <dbReference type="ChEBI" id="CHEBI:29105"/>
    </cofactor>
    <text evidence="3">Binds 2 Zn(2+) ions per subunit. One is catalytic and the other provides a structural contribution.</text>
</comment>
<keyword evidence="3" id="KW-0862">Zinc</keyword>
<dbReference type="AlphaFoldDB" id="A0A1I1N0U5"/>
<dbReference type="PANTHER" id="PTHR30304">
    <property type="entry name" value="D-TAGATOSE-1,6-BISPHOSPHATE ALDOLASE"/>
    <property type="match status" value="1"/>
</dbReference>
<dbReference type="Gene3D" id="3.20.20.70">
    <property type="entry name" value="Aldolase class I"/>
    <property type="match status" value="1"/>
</dbReference>
<gene>
    <name evidence="4" type="ORF">SAMN05421842_11341</name>
</gene>
<dbReference type="GO" id="GO:0005975">
    <property type="term" value="P:carbohydrate metabolic process"/>
    <property type="evidence" value="ECO:0007669"/>
    <property type="project" value="InterPro"/>
</dbReference>
<accession>A0A1I1N0U5</accession>
<feature type="binding site" evidence="3">
    <location>
        <position position="206"/>
    </location>
    <ligand>
        <name>Zn(2+)</name>
        <dbReference type="ChEBI" id="CHEBI:29105"/>
        <label>1</label>
        <note>catalytic</note>
    </ligand>
</feature>
<reference evidence="4 5" key="1">
    <citation type="submission" date="2016-10" db="EMBL/GenBank/DDBJ databases">
        <authorList>
            <person name="de Groot N.N."/>
        </authorList>
    </citation>
    <scope>NUCLEOTIDE SEQUENCE [LARGE SCALE GENOMIC DNA]</scope>
    <source>
        <strain evidence="4 5">DSM 12992</strain>
    </source>
</reference>
<name>A0A1I1N0U5_9CLOT</name>
<dbReference type="Pfam" id="PF01116">
    <property type="entry name" value="F_bP_aldolase"/>
    <property type="match status" value="1"/>
</dbReference>
<evidence type="ECO:0000313" key="5">
    <source>
        <dbReference type="Proteomes" id="UP000199263"/>
    </source>
</evidence>
<dbReference type="STRING" id="119641.SAMN05421842_11341"/>
<feature type="binding site" evidence="3">
    <location>
        <position position="83"/>
    </location>
    <ligand>
        <name>Zn(2+)</name>
        <dbReference type="ChEBI" id="CHEBI:29105"/>
        <label>1</label>
        <note>catalytic</note>
    </ligand>
</feature>
<feature type="active site" description="Proton donor" evidence="1">
    <location>
        <position position="82"/>
    </location>
</feature>
<keyword evidence="3" id="KW-0479">Metal-binding</keyword>
<proteinExistence type="predicted"/>
<feature type="binding site" evidence="3">
    <location>
        <position position="178"/>
    </location>
    <ligand>
        <name>Zn(2+)</name>
        <dbReference type="ChEBI" id="CHEBI:29105"/>
        <label>1</label>
        <note>catalytic</note>
    </ligand>
</feature>
<dbReference type="Proteomes" id="UP000199263">
    <property type="component" value="Unassembled WGS sequence"/>
</dbReference>
<evidence type="ECO:0000256" key="3">
    <source>
        <dbReference type="PIRSR" id="PIRSR001359-3"/>
    </source>
</evidence>
<feature type="binding site" evidence="3">
    <location>
        <position position="134"/>
    </location>
    <ligand>
        <name>Zn(2+)</name>
        <dbReference type="ChEBI" id="CHEBI:29105"/>
        <label>2</label>
    </ligand>
</feature>
<keyword evidence="5" id="KW-1185">Reference proteome</keyword>
<evidence type="ECO:0000256" key="1">
    <source>
        <dbReference type="PIRSR" id="PIRSR001359-1"/>
    </source>
</evidence>
<sequence length="281" mass="30740">MPLINMKSLLKEARKGNYAVGSFSVANMEMVIGAIKAAEELKSPIILQVAEVRLNHSPLHLIGPMMIKAAEKANVPVAVHFDHGQTIENIEKALDLGFTSVMIDGSHLNINENIKITNKVKELTKSYGASIEAEIGQVGGSEDGSKDIDIKVTRLENAKKFFEATNVDALAVAIGNAHGVYKGEPKLRFDVLSKLNDNLEVPLVLHGGSGINENDFKKCATTGIRKINIATATFNKVKEGVQELNNSLKEYDYFMLHEAEIQAAYENVKKHIEIFGSKNKA</sequence>
<dbReference type="PROSITE" id="PS00806">
    <property type="entry name" value="ALDOLASE_CLASS_II_2"/>
    <property type="match status" value="1"/>
</dbReference>
<dbReference type="InterPro" id="IPR050246">
    <property type="entry name" value="Class_II_FBP_aldolase"/>
</dbReference>
<dbReference type="InterPro" id="IPR013785">
    <property type="entry name" value="Aldolase_TIM"/>
</dbReference>
<protein>
    <submittedName>
        <fullName evidence="4">Fructose-bisphosphate aldolase, class II</fullName>
    </submittedName>
</protein>
<dbReference type="RefSeq" id="WP_090091365.1">
    <property type="nucleotide sequence ID" value="NZ_FOMG01000013.1"/>
</dbReference>
<dbReference type="GO" id="GO:0016832">
    <property type="term" value="F:aldehyde-lyase activity"/>
    <property type="evidence" value="ECO:0007669"/>
    <property type="project" value="InterPro"/>
</dbReference>